<proteinExistence type="predicted"/>
<accession>A0A645GPT9</accession>
<evidence type="ECO:0008006" key="2">
    <source>
        <dbReference type="Google" id="ProtNLM"/>
    </source>
</evidence>
<comment type="caution">
    <text evidence="1">The sequence shown here is derived from an EMBL/GenBank/DDBJ whole genome shotgun (WGS) entry which is preliminary data.</text>
</comment>
<dbReference type="SUPFAM" id="SSF56300">
    <property type="entry name" value="Metallo-dependent phosphatases"/>
    <property type="match status" value="1"/>
</dbReference>
<evidence type="ECO:0000313" key="1">
    <source>
        <dbReference type="EMBL" id="MPN28685.1"/>
    </source>
</evidence>
<dbReference type="Gene3D" id="3.60.21.10">
    <property type="match status" value="1"/>
</dbReference>
<gene>
    <name evidence="1" type="ORF">SDC9_176129</name>
</gene>
<protein>
    <recommendedName>
        <fullName evidence="2">Calcineurin-like phosphoesterase domain-containing protein</fullName>
    </recommendedName>
</protein>
<dbReference type="EMBL" id="VSSQ01079061">
    <property type="protein sequence ID" value="MPN28685.1"/>
    <property type="molecule type" value="Genomic_DNA"/>
</dbReference>
<reference evidence="1" key="1">
    <citation type="submission" date="2019-08" db="EMBL/GenBank/DDBJ databases">
        <authorList>
            <person name="Kucharzyk K."/>
            <person name="Murdoch R.W."/>
            <person name="Higgins S."/>
            <person name="Loffler F."/>
        </authorList>
    </citation>
    <scope>NUCLEOTIDE SEQUENCE</scope>
</reference>
<sequence length="139" mass="16009">MRLLFIDNSTYEISYEQLMFLQQQIETKKPLIVMMHIPLYATGRNVGFGCAHPDWKSSNDHSFELEKREPWPRDGHSPVTFKFREEIINAPNVLAVFAGHIHKQSLDVMKGVPQFVTQYNACGAFYDVVIIPQRAISVK</sequence>
<name>A0A645GPT9_9ZZZZ</name>
<organism evidence="1">
    <name type="scientific">bioreactor metagenome</name>
    <dbReference type="NCBI Taxonomy" id="1076179"/>
    <lineage>
        <taxon>unclassified sequences</taxon>
        <taxon>metagenomes</taxon>
        <taxon>ecological metagenomes</taxon>
    </lineage>
</organism>
<dbReference type="AlphaFoldDB" id="A0A645GPT9"/>
<dbReference type="InterPro" id="IPR029052">
    <property type="entry name" value="Metallo-depent_PP-like"/>
</dbReference>